<sequence length="112" mass="12408">MVQGFDAAMRLMRSRDPQRQEDGFAQLRAHAADYIAALIEQFENEQQDQGLRRWLLELIAEAESSAALPVLAAQLDNADESLRESAIAGLTRLATPEARSTLWRARANGTIA</sequence>
<dbReference type="EMBL" id="JMQI01000083">
    <property type="protein sequence ID" value="KDN16233.1"/>
    <property type="molecule type" value="Genomic_DNA"/>
</dbReference>
<dbReference type="eggNOG" id="COG1413">
    <property type="taxonomic scope" value="Bacteria"/>
</dbReference>
<comment type="caution">
    <text evidence="1">The sequence shown here is derived from an EMBL/GenBank/DDBJ whole genome shotgun (WGS) entry which is preliminary data.</text>
</comment>
<accession>A0A066TW89</accession>
<reference evidence="1 2" key="1">
    <citation type="submission" date="2014-05" db="EMBL/GenBank/DDBJ databases">
        <title>Draft genome sequence of Amycolatopsis rifamycinica DSM 46095.</title>
        <authorList>
            <person name="Lal R."/>
            <person name="Saxena A."/>
            <person name="Kumari R."/>
            <person name="Mukherjee U."/>
            <person name="Singh P."/>
            <person name="Sangwan N."/>
            <person name="Mahato N.K."/>
        </authorList>
    </citation>
    <scope>NUCLEOTIDE SEQUENCE [LARGE SCALE GENOMIC DNA]</scope>
    <source>
        <strain evidence="1 2">DSM 46095</strain>
    </source>
</reference>
<dbReference type="OrthoDB" id="3381998at2"/>
<dbReference type="SUPFAM" id="SSF48371">
    <property type="entry name" value="ARM repeat"/>
    <property type="match status" value="1"/>
</dbReference>
<evidence type="ECO:0008006" key="3">
    <source>
        <dbReference type="Google" id="ProtNLM"/>
    </source>
</evidence>
<name>A0A066TW89_9PSEU</name>
<gene>
    <name evidence="1" type="ORF">DV20_42510</name>
</gene>
<dbReference type="RefSeq" id="WP_051736351.1">
    <property type="nucleotide sequence ID" value="NZ_JMQI01000083.1"/>
</dbReference>
<evidence type="ECO:0000313" key="1">
    <source>
        <dbReference type="EMBL" id="KDN16233.1"/>
    </source>
</evidence>
<protein>
    <recommendedName>
        <fullName evidence="3">HEAT repeat-containing protein</fullName>
    </recommendedName>
</protein>
<dbReference type="AlphaFoldDB" id="A0A066TW89"/>
<dbReference type="Gene3D" id="1.25.10.10">
    <property type="entry name" value="Leucine-rich Repeat Variant"/>
    <property type="match status" value="1"/>
</dbReference>
<organism evidence="1 2">
    <name type="scientific">Amycolatopsis rifamycinica</name>
    <dbReference type="NCBI Taxonomy" id="287986"/>
    <lineage>
        <taxon>Bacteria</taxon>
        <taxon>Bacillati</taxon>
        <taxon>Actinomycetota</taxon>
        <taxon>Actinomycetes</taxon>
        <taxon>Pseudonocardiales</taxon>
        <taxon>Pseudonocardiaceae</taxon>
        <taxon>Amycolatopsis</taxon>
    </lineage>
</organism>
<evidence type="ECO:0000313" key="2">
    <source>
        <dbReference type="Proteomes" id="UP000027345"/>
    </source>
</evidence>
<dbReference type="STRING" id="287986.DV20_42510"/>
<dbReference type="InterPro" id="IPR016024">
    <property type="entry name" value="ARM-type_fold"/>
</dbReference>
<keyword evidence="2" id="KW-1185">Reference proteome</keyword>
<dbReference type="InterPro" id="IPR011989">
    <property type="entry name" value="ARM-like"/>
</dbReference>
<dbReference type="Proteomes" id="UP000027345">
    <property type="component" value="Unassembled WGS sequence"/>
</dbReference>
<proteinExistence type="predicted"/>